<evidence type="ECO:0000313" key="3">
    <source>
        <dbReference type="EMBL" id="RAM57709.1"/>
    </source>
</evidence>
<comment type="similarity">
    <text evidence="1">Belongs to the bacterial histone-like protein family.</text>
</comment>
<dbReference type="GO" id="GO:0003677">
    <property type="term" value="F:DNA binding"/>
    <property type="evidence" value="ECO:0007669"/>
    <property type="project" value="UniProtKB-KW"/>
</dbReference>
<gene>
    <name evidence="2" type="ORF">AXA84_0255</name>
    <name evidence="3" type="ORF">DH96_02075</name>
</gene>
<accession>A0A139JQT0</accession>
<dbReference type="Gene3D" id="4.10.520.10">
    <property type="entry name" value="IHF-like DNA-binding proteins"/>
    <property type="match status" value="1"/>
</dbReference>
<evidence type="ECO:0000313" key="2">
    <source>
        <dbReference type="EMBL" id="KXT29226.1"/>
    </source>
</evidence>
<keyword evidence="2" id="KW-0238">DNA-binding</keyword>
<sequence length="118" mass="13566">MAKKKKIKQQTSEKAKITQKELITKIAKKTRHSQKEIHHILFTWKEVLYSTLSQGKGVSFSPIGSFKIKKVPTRKGLDMNLLRTAKKKRMINFPAHQTVTFSLADDFKKAIKTALNKK</sequence>
<dbReference type="AlphaFoldDB" id="A0A139JQT0"/>
<organism evidence="2 4">
    <name type="scientific">Candidatus Phytoplasma oryzae</name>
    <dbReference type="NCBI Taxonomy" id="203274"/>
    <lineage>
        <taxon>Bacteria</taxon>
        <taxon>Bacillati</taxon>
        <taxon>Mycoplasmatota</taxon>
        <taxon>Mollicutes</taxon>
        <taxon>Acholeplasmatales</taxon>
        <taxon>Acholeplasmataceae</taxon>
        <taxon>Candidatus Phytoplasma</taxon>
        <taxon>16SrXI (Rice yellow dwarf group)</taxon>
    </lineage>
</organism>
<dbReference type="SMART" id="SM00411">
    <property type="entry name" value="BHL"/>
    <property type="match status" value="1"/>
</dbReference>
<evidence type="ECO:0000256" key="1">
    <source>
        <dbReference type="RuleBase" id="RU003939"/>
    </source>
</evidence>
<comment type="caution">
    <text evidence="2">The sequence shown here is derived from an EMBL/GenBank/DDBJ whole genome shotgun (WGS) entry which is preliminary data.</text>
</comment>
<reference evidence="2 4" key="2">
    <citation type="submission" date="2016-02" db="EMBL/GenBank/DDBJ databases">
        <title>A draft genome sequence of Candidatus Phytoplasma oryzae strain Mbita1, the causative agent of Napier Grass stunt disease in Kenya.</title>
        <authorList>
            <person name="Fischer A."/>
            <person name="Santa-Cruz I."/>
            <person name="Wambua L."/>
            <person name="Olds C."/>
            <person name="Midega C."/>
            <person name="Dickinson M."/>
            <person name="Kawicha P."/>
            <person name="Khan Z."/>
            <person name="Masiga D."/>
            <person name="Jores J."/>
            <person name="Bernd S."/>
        </authorList>
    </citation>
    <scope>NUCLEOTIDE SEQUENCE [LARGE SCALE GENOMIC DNA]</scope>
    <source>
        <strain evidence="2">Mbita1</strain>
    </source>
</reference>
<dbReference type="Pfam" id="PF00216">
    <property type="entry name" value="Bac_DNA_binding"/>
    <property type="match status" value="1"/>
</dbReference>
<keyword evidence="5" id="KW-1185">Reference proteome</keyword>
<dbReference type="PATRIC" id="fig|203274.3.peg.410"/>
<dbReference type="EMBL" id="JHUK01000004">
    <property type="protein sequence ID" value="RAM57709.1"/>
    <property type="molecule type" value="Genomic_DNA"/>
</dbReference>
<dbReference type="Proteomes" id="UP000070069">
    <property type="component" value="Unassembled WGS sequence"/>
</dbReference>
<protein>
    <submittedName>
        <fullName evidence="2">Bacterial DNA-binding family protein</fullName>
    </submittedName>
</protein>
<dbReference type="EMBL" id="LTBM01000006">
    <property type="protein sequence ID" value="KXT29226.1"/>
    <property type="molecule type" value="Genomic_DNA"/>
</dbReference>
<reference evidence="3 5" key="1">
    <citation type="submission" date="2014-04" db="EMBL/GenBank/DDBJ databases">
        <title>Genome study of Napier grass stunt phytoplasma.</title>
        <authorList>
            <person name="Kawicha P."/>
            <person name="Dickinson M."/>
            <person name="Hodgetts J."/>
        </authorList>
    </citation>
    <scope>NUCLEOTIDE SEQUENCE [LARGE SCALE GENOMIC DNA]</scope>
    <source>
        <strain evidence="3 5">NGS-S10</strain>
    </source>
</reference>
<proteinExistence type="inferred from homology"/>
<evidence type="ECO:0000313" key="5">
    <source>
        <dbReference type="Proteomes" id="UP000249343"/>
    </source>
</evidence>
<dbReference type="SUPFAM" id="SSF47729">
    <property type="entry name" value="IHF-like DNA-binding proteins"/>
    <property type="match status" value="1"/>
</dbReference>
<dbReference type="GO" id="GO:0030527">
    <property type="term" value="F:structural constituent of chromatin"/>
    <property type="evidence" value="ECO:0007669"/>
    <property type="project" value="InterPro"/>
</dbReference>
<dbReference type="InterPro" id="IPR000119">
    <property type="entry name" value="Hist_DNA-bd"/>
</dbReference>
<evidence type="ECO:0000313" key="4">
    <source>
        <dbReference type="Proteomes" id="UP000070069"/>
    </source>
</evidence>
<dbReference type="Proteomes" id="UP000249343">
    <property type="component" value="Unassembled WGS sequence"/>
</dbReference>
<name>A0A139JQT0_9MOLU</name>
<dbReference type="InterPro" id="IPR010992">
    <property type="entry name" value="IHF-like_DNA-bd_dom_sf"/>
</dbReference>